<evidence type="ECO:0000313" key="1">
    <source>
        <dbReference type="EMBL" id="MBC3535712.1"/>
    </source>
</evidence>
<protein>
    <submittedName>
        <fullName evidence="1">Uncharacterized protein</fullName>
    </submittedName>
</protein>
<keyword evidence="2" id="KW-1185">Reference proteome</keyword>
<dbReference type="Proteomes" id="UP000606870">
    <property type="component" value="Unassembled WGS sequence"/>
</dbReference>
<sequence>MTMNREEIKKAVADTVVDFARSEAEAAIKSIDLDDVQKLVEAQMKNLTDPLEAEIQITTSWWVKIRNRLYITLMQQVVKTIVADVKQKMER</sequence>
<dbReference type="EMBL" id="JACOGK010000001">
    <property type="protein sequence ID" value="MBC3535712.1"/>
    <property type="molecule type" value="Genomic_DNA"/>
</dbReference>
<reference evidence="1 2" key="1">
    <citation type="submission" date="2020-08" db="EMBL/GenBank/DDBJ databases">
        <authorList>
            <person name="Liu C."/>
            <person name="Sun Q."/>
        </authorList>
    </citation>
    <scope>NUCLEOTIDE SEQUENCE [LARGE SCALE GENOMIC DNA]</scope>
    <source>
        <strain evidence="1 2">NSJ-59</strain>
    </source>
</reference>
<comment type="caution">
    <text evidence="1">The sequence shown here is derived from an EMBL/GenBank/DDBJ whole genome shotgun (WGS) entry which is preliminary data.</text>
</comment>
<evidence type="ECO:0000313" key="2">
    <source>
        <dbReference type="Proteomes" id="UP000606870"/>
    </source>
</evidence>
<name>A0ABR6VER3_9FIRM</name>
<gene>
    <name evidence="1" type="ORF">H8J70_00320</name>
</gene>
<proteinExistence type="predicted"/>
<organism evidence="1 2">
    <name type="scientific">Megasphaera hominis</name>
    <dbReference type="NCBI Taxonomy" id="159836"/>
    <lineage>
        <taxon>Bacteria</taxon>
        <taxon>Bacillati</taxon>
        <taxon>Bacillota</taxon>
        <taxon>Negativicutes</taxon>
        <taxon>Veillonellales</taxon>
        <taxon>Veillonellaceae</taxon>
        <taxon>Megasphaera</taxon>
    </lineage>
</organism>
<accession>A0ABR6VER3</accession>